<dbReference type="AlphaFoldDB" id="A0AAN6P013"/>
<accession>A0AAN6P013</accession>
<sequence length="435" mass="47571">MSHLHLREAMALPSRIAQYLKRHQSNQQMKRKPGNMFKKKRQDAVDQTVQSTDPNPRKRTSDEFGHLSSDASSDRFIDADAPPPQKRPRWPAAEDCDGSTSLPEKQSRSPTEEIANVTAHEDTVSSDCEELVSPAKRIRSLAEDIADATCYEDGEPFDDEAPFTAHSRSLAEELADALASESESSDDFDDDELADATANEDGNPFDDQEPTVPNLLTLLADEFVGTTVADAGDASYLEAIIDLSHFSFTHCNPTSFRPLRSLAEELAQAIANEDIEPFDDPDELFSRLPELTDNDDDVSILIVSCGGSQSLKGNAFVSSLQGRCLAEEILDATSDEYISETGNDASFVTALETLSDDESFTEDEEAPICGRRRSLADEIADATSGEEGDPFDVDEDLPADMMMASESSAGVPNRPLSLWRKYLSTPVLLGSCPMQ</sequence>
<evidence type="ECO:0000313" key="3">
    <source>
        <dbReference type="Proteomes" id="UP001303222"/>
    </source>
</evidence>
<proteinExistence type="predicted"/>
<gene>
    <name evidence="2" type="ORF">QBC32DRAFT_385682</name>
</gene>
<protein>
    <submittedName>
        <fullName evidence="2">Uncharacterized protein</fullName>
    </submittedName>
</protein>
<comment type="caution">
    <text evidence="2">The sequence shown here is derived from an EMBL/GenBank/DDBJ whole genome shotgun (WGS) entry which is preliminary data.</text>
</comment>
<feature type="compositionally biased region" description="Basic residues" evidence="1">
    <location>
        <begin position="22"/>
        <end position="41"/>
    </location>
</feature>
<evidence type="ECO:0000256" key="1">
    <source>
        <dbReference type="SAM" id="MobiDB-lite"/>
    </source>
</evidence>
<name>A0AAN6P013_9PEZI</name>
<organism evidence="2 3">
    <name type="scientific">Pseudoneurospora amorphoporcata</name>
    <dbReference type="NCBI Taxonomy" id="241081"/>
    <lineage>
        <taxon>Eukaryota</taxon>
        <taxon>Fungi</taxon>
        <taxon>Dikarya</taxon>
        <taxon>Ascomycota</taxon>
        <taxon>Pezizomycotina</taxon>
        <taxon>Sordariomycetes</taxon>
        <taxon>Sordariomycetidae</taxon>
        <taxon>Sordariales</taxon>
        <taxon>Sordariaceae</taxon>
        <taxon>Pseudoneurospora</taxon>
    </lineage>
</organism>
<dbReference type="Proteomes" id="UP001303222">
    <property type="component" value="Unassembled WGS sequence"/>
</dbReference>
<evidence type="ECO:0000313" key="2">
    <source>
        <dbReference type="EMBL" id="KAK3954074.1"/>
    </source>
</evidence>
<feature type="region of interest" description="Disordered" evidence="1">
    <location>
        <begin position="177"/>
        <end position="211"/>
    </location>
</feature>
<feature type="region of interest" description="Disordered" evidence="1">
    <location>
        <begin position="22"/>
        <end position="126"/>
    </location>
</feature>
<feature type="compositionally biased region" description="Acidic residues" evidence="1">
    <location>
        <begin position="183"/>
        <end position="194"/>
    </location>
</feature>
<feature type="compositionally biased region" description="Polar residues" evidence="1">
    <location>
        <begin position="45"/>
        <end position="54"/>
    </location>
</feature>
<dbReference type="EMBL" id="MU859095">
    <property type="protein sequence ID" value="KAK3954074.1"/>
    <property type="molecule type" value="Genomic_DNA"/>
</dbReference>
<feature type="compositionally biased region" description="Basic and acidic residues" evidence="1">
    <location>
        <begin position="55"/>
        <end position="65"/>
    </location>
</feature>
<reference evidence="2" key="2">
    <citation type="submission" date="2023-06" db="EMBL/GenBank/DDBJ databases">
        <authorList>
            <consortium name="Lawrence Berkeley National Laboratory"/>
            <person name="Mondo S.J."/>
            <person name="Hensen N."/>
            <person name="Bonometti L."/>
            <person name="Westerberg I."/>
            <person name="Brannstrom I.O."/>
            <person name="Guillou S."/>
            <person name="Cros-Aarteil S."/>
            <person name="Calhoun S."/>
            <person name="Haridas S."/>
            <person name="Kuo A."/>
            <person name="Pangilinan J."/>
            <person name="Riley R."/>
            <person name="Labutti K."/>
            <person name="Andreopoulos B."/>
            <person name="Lipzen A."/>
            <person name="Chen C."/>
            <person name="Yanf M."/>
            <person name="Daum C."/>
            <person name="Ng V."/>
            <person name="Clum A."/>
            <person name="Steindorff A."/>
            <person name="Ohm R."/>
            <person name="Martin F."/>
            <person name="Silar P."/>
            <person name="Natvig D."/>
            <person name="Lalanne C."/>
            <person name="Gautier V."/>
            <person name="Ament-Velasquez S.L."/>
            <person name="Kruys A."/>
            <person name="Hutchinson M.I."/>
            <person name="Powell A.J."/>
            <person name="Barry K."/>
            <person name="Miller A.N."/>
            <person name="Grigoriev I.V."/>
            <person name="Debuchy R."/>
            <person name="Gladieux P."/>
            <person name="Thoren M.H."/>
            <person name="Johannesson H."/>
        </authorList>
    </citation>
    <scope>NUCLEOTIDE SEQUENCE</scope>
    <source>
        <strain evidence="2">CBS 626.80</strain>
    </source>
</reference>
<keyword evidence="3" id="KW-1185">Reference proteome</keyword>
<reference evidence="2" key="1">
    <citation type="journal article" date="2023" name="Mol. Phylogenet. Evol.">
        <title>Genome-scale phylogeny and comparative genomics of the fungal order Sordariales.</title>
        <authorList>
            <person name="Hensen N."/>
            <person name="Bonometti L."/>
            <person name="Westerberg I."/>
            <person name="Brannstrom I.O."/>
            <person name="Guillou S."/>
            <person name="Cros-Aarteil S."/>
            <person name="Calhoun S."/>
            <person name="Haridas S."/>
            <person name="Kuo A."/>
            <person name="Mondo S."/>
            <person name="Pangilinan J."/>
            <person name="Riley R."/>
            <person name="LaButti K."/>
            <person name="Andreopoulos B."/>
            <person name="Lipzen A."/>
            <person name="Chen C."/>
            <person name="Yan M."/>
            <person name="Daum C."/>
            <person name="Ng V."/>
            <person name="Clum A."/>
            <person name="Steindorff A."/>
            <person name="Ohm R.A."/>
            <person name="Martin F."/>
            <person name="Silar P."/>
            <person name="Natvig D.O."/>
            <person name="Lalanne C."/>
            <person name="Gautier V."/>
            <person name="Ament-Velasquez S.L."/>
            <person name="Kruys A."/>
            <person name="Hutchinson M.I."/>
            <person name="Powell A.J."/>
            <person name="Barry K."/>
            <person name="Miller A.N."/>
            <person name="Grigoriev I.V."/>
            <person name="Debuchy R."/>
            <person name="Gladieux P."/>
            <person name="Hiltunen Thoren M."/>
            <person name="Johannesson H."/>
        </authorList>
    </citation>
    <scope>NUCLEOTIDE SEQUENCE</scope>
    <source>
        <strain evidence="2">CBS 626.80</strain>
    </source>
</reference>